<reference evidence="2" key="1">
    <citation type="submission" date="2020-09" db="EMBL/GenBank/DDBJ databases">
        <title>Genome-Enabled Discovery of Anthraquinone Biosynthesis in Senna tora.</title>
        <authorList>
            <person name="Kang S.-H."/>
            <person name="Pandey R.P."/>
            <person name="Lee C.-M."/>
            <person name="Sim J.-S."/>
            <person name="Jeong J.-T."/>
            <person name="Choi B.-S."/>
            <person name="Jung M."/>
            <person name="Ginzburg D."/>
            <person name="Zhao K."/>
            <person name="Won S.Y."/>
            <person name="Oh T.-J."/>
            <person name="Yu Y."/>
            <person name="Kim N.-H."/>
            <person name="Lee O.R."/>
            <person name="Lee T.-H."/>
            <person name="Bashyal P."/>
            <person name="Kim T.-S."/>
            <person name="Lee W.-H."/>
            <person name="Kawkins C."/>
            <person name="Kim C.-K."/>
            <person name="Kim J.S."/>
            <person name="Ahn B.O."/>
            <person name="Rhee S.Y."/>
            <person name="Sohng J.K."/>
        </authorList>
    </citation>
    <scope>NUCLEOTIDE SEQUENCE</scope>
    <source>
        <tissue evidence="2">Leaf</tissue>
    </source>
</reference>
<dbReference type="Pfam" id="PF13456">
    <property type="entry name" value="RVT_3"/>
    <property type="match status" value="1"/>
</dbReference>
<dbReference type="PANTHER" id="PTHR10492">
    <property type="match status" value="1"/>
</dbReference>
<protein>
    <submittedName>
        <fullName evidence="2">ATP-dependent DNA helicase PIF2-like</fullName>
    </submittedName>
</protein>
<dbReference type="GO" id="GO:0003676">
    <property type="term" value="F:nucleic acid binding"/>
    <property type="evidence" value="ECO:0007669"/>
    <property type="project" value="InterPro"/>
</dbReference>
<dbReference type="AlphaFoldDB" id="A0A834SE58"/>
<dbReference type="InterPro" id="IPR044730">
    <property type="entry name" value="RNase_H-like_dom_plant"/>
</dbReference>
<dbReference type="GO" id="GO:0004523">
    <property type="term" value="F:RNA-DNA hybrid ribonuclease activity"/>
    <property type="evidence" value="ECO:0007669"/>
    <property type="project" value="InterPro"/>
</dbReference>
<keyword evidence="3" id="KW-1185">Reference proteome</keyword>
<dbReference type="GO" id="GO:0004386">
    <property type="term" value="F:helicase activity"/>
    <property type="evidence" value="ECO:0007669"/>
    <property type="project" value="UniProtKB-KW"/>
</dbReference>
<dbReference type="EMBL" id="JAAIUW010000013">
    <property type="protein sequence ID" value="KAF7801908.1"/>
    <property type="molecule type" value="Genomic_DNA"/>
</dbReference>
<dbReference type="CDD" id="cd06222">
    <property type="entry name" value="RNase_H_like"/>
    <property type="match status" value="1"/>
</dbReference>
<dbReference type="PANTHER" id="PTHR10492:SF78">
    <property type="entry name" value="ATP-DEPENDENT DNA HELICASE"/>
    <property type="match status" value="1"/>
</dbReference>
<organism evidence="2 3">
    <name type="scientific">Senna tora</name>
    <dbReference type="NCBI Taxonomy" id="362788"/>
    <lineage>
        <taxon>Eukaryota</taxon>
        <taxon>Viridiplantae</taxon>
        <taxon>Streptophyta</taxon>
        <taxon>Embryophyta</taxon>
        <taxon>Tracheophyta</taxon>
        <taxon>Spermatophyta</taxon>
        <taxon>Magnoliopsida</taxon>
        <taxon>eudicotyledons</taxon>
        <taxon>Gunneridae</taxon>
        <taxon>Pentapetalae</taxon>
        <taxon>rosids</taxon>
        <taxon>fabids</taxon>
        <taxon>Fabales</taxon>
        <taxon>Fabaceae</taxon>
        <taxon>Caesalpinioideae</taxon>
        <taxon>Cassia clade</taxon>
        <taxon>Senna</taxon>
    </lineage>
</organism>
<dbReference type="Proteomes" id="UP000634136">
    <property type="component" value="Unassembled WGS sequence"/>
</dbReference>
<keyword evidence="2" id="KW-0067">ATP-binding</keyword>
<proteinExistence type="predicted"/>
<evidence type="ECO:0000313" key="3">
    <source>
        <dbReference type="Proteomes" id="UP000634136"/>
    </source>
</evidence>
<name>A0A834SE58_9FABA</name>
<keyword evidence="2" id="KW-0347">Helicase</keyword>
<feature type="domain" description="RNase H type-1" evidence="1">
    <location>
        <begin position="60"/>
        <end position="145"/>
    </location>
</feature>
<keyword evidence="2" id="KW-0378">Hydrolase</keyword>
<keyword evidence="2" id="KW-0547">Nucleotide-binding</keyword>
<dbReference type="OrthoDB" id="1751583at2759"/>
<accession>A0A834SE58</accession>
<gene>
    <name evidence="2" type="ORF">G2W53_041019</name>
</gene>
<dbReference type="InterPro" id="IPR002156">
    <property type="entry name" value="RNaseH_domain"/>
</dbReference>
<comment type="caution">
    <text evidence="2">The sequence shown here is derived from an EMBL/GenBank/DDBJ whole genome shotgun (WGS) entry which is preliminary data.</text>
</comment>
<sequence length="556" mass="61880">MGGTSTPLEQIGEKSVALWNDIQSLNPPRSGAPPSEPSRWVPPPFAMMKVNVNASLVVDVGAGIGCAIWSDRGRLLAAMARRAPMCASIEVLEAYAILLGVELARNLCCPKIKVESDALTVISFINKGEKPASLVGSIVTDIGDLANLGSMYPMTSSIDQSALGHTTFHPIATTVQACPSPFGTTFMPAIHYNYRDVARGNRKRRMDIISKQRQANCTSRIRGRVALRTLYSKDDNSTSFCNLDSDHRQNNIVTNTIMSDIVNEDYWDIGLSSYESEFCGALLCSSKEYGSTKFVFKLDSCEWSVRKAGYAIGCLYYMPLGLCELHHLHLLLTFVKGATSFEDIRTVNGVLHPTFKDACYAMGLLDDDKEYVDGITEASNWSSGVYLRKLLLTLLVYNRISRPEYVWEKTWLYLSDDIVLKERHHTHNPDLQMDDDRIKEIALCEIENILRSNERSLKDYPPMPLPNDSLMSNMRNLLMCEELNYDRKLLSIEHSKLLTSLTDEQRNIFDVIMAVVNANEGSVIFVNGFGVSSSGIASKLIPGGRTTHSRFAIPTD</sequence>
<evidence type="ECO:0000313" key="2">
    <source>
        <dbReference type="EMBL" id="KAF7801908.1"/>
    </source>
</evidence>
<evidence type="ECO:0000259" key="1">
    <source>
        <dbReference type="Pfam" id="PF13456"/>
    </source>
</evidence>